<keyword evidence="12" id="KW-1185">Reference proteome</keyword>
<dbReference type="Pfam" id="PF04316">
    <property type="entry name" value="FlgM"/>
    <property type="match status" value="1"/>
</dbReference>
<evidence type="ECO:0000256" key="9">
    <source>
        <dbReference type="SAM" id="MobiDB-lite"/>
    </source>
</evidence>
<evidence type="ECO:0000256" key="4">
    <source>
        <dbReference type="ARBA" id="ARBA00022795"/>
    </source>
</evidence>
<evidence type="ECO:0000256" key="8">
    <source>
        <dbReference type="ARBA" id="ARBA00030117"/>
    </source>
</evidence>
<comment type="similarity">
    <text evidence="1">Belongs to the FlgM family.</text>
</comment>
<dbReference type="InterPro" id="IPR031316">
    <property type="entry name" value="FlgM_C"/>
</dbReference>
<evidence type="ECO:0000259" key="10">
    <source>
        <dbReference type="Pfam" id="PF04316"/>
    </source>
</evidence>
<name>A0ABS5DYI3_9BURK</name>
<keyword evidence="11" id="KW-0969">Cilium</keyword>
<keyword evidence="4" id="KW-1005">Bacterial flagellum biogenesis</keyword>
<evidence type="ECO:0000256" key="2">
    <source>
        <dbReference type="ARBA" id="ARBA00017823"/>
    </source>
</evidence>
<accession>A0ABS5DYI3</accession>
<comment type="function">
    <text evidence="7">Responsible for the coupling of flagellin expression to flagellar assembly by preventing expression of the flagellin genes when a component of the middle class of proteins is defective. It negatively regulates flagellar genes by inhibiting the activity of FliA by directly binding to FliA.</text>
</comment>
<reference evidence="11 12" key="1">
    <citation type="submission" date="2021-04" db="EMBL/GenBank/DDBJ databases">
        <title>The genome sequence of type strain Ideonella paludis KCTC 32238.</title>
        <authorList>
            <person name="Liu Y."/>
        </authorList>
    </citation>
    <scope>NUCLEOTIDE SEQUENCE [LARGE SCALE GENOMIC DNA]</scope>
    <source>
        <strain evidence="11 12">KCTC 32238</strain>
    </source>
</reference>
<protein>
    <recommendedName>
        <fullName evidence="2">Negative regulator of flagellin synthesis</fullName>
    </recommendedName>
    <alternativeName>
        <fullName evidence="8">Anti-sigma-28 factor</fullName>
    </alternativeName>
</protein>
<evidence type="ECO:0000256" key="1">
    <source>
        <dbReference type="ARBA" id="ARBA00005322"/>
    </source>
</evidence>
<dbReference type="InterPro" id="IPR007412">
    <property type="entry name" value="FlgM"/>
</dbReference>
<dbReference type="SUPFAM" id="SSF101498">
    <property type="entry name" value="Anti-sigma factor FlgM"/>
    <property type="match status" value="1"/>
</dbReference>
<evidence type="ECO:0000313" key="11">
    <source>
        <dbReference type="EMBL" id="MBQ0936213.1"/>
    </source>
</evidence>
<keyword evidence="5" id="KW-0805">Transcription regulation</keyword>
<feature type="compositionally biased region" description="Basic and acidic residues" evidence="9">
    <location>
        <begin position="17"/>
        <end position="34"/>
    </location>
</feature>
<feature type="region of interest" description="Disordered" evidence="9">
    <location>
        <begin position="1"/>
        <end position="34"/>
    </location>
</feature>
<evidence type="ECO:0000313" key="12">
    <source>
        <dbReference type="Proteomes" id="UP000672097"/>
    </source>
</evidence>
<evidence type="ECO:0000256" key="3">
    <source>
        <dbReference type="ARBA" id="ARBA00022491"/>
    </source>
</evidence>
<evidence type="ECO:0000256" key="6">
    <source>
        <dbReference type="ARBA" id="ARBA00023163"/>
    </source>
</evidence>
<organism evidence="11 12">
    <name type="scientific">Ideonella paludis</name>
    <dbReference type="NCBI Taxonomy" id="1233411"/>
    <lineage>
        <taxon>Bacteria</taxon>
        <taxon>Pseudomonadati</taxon>
        <taxon>Pseudomonadota</taxon>
        <taxon>Betaproteobacteria</taxon>
        <taxon>Burkholderiales</taxon>
        <taxon>Sphaerotilaceae</taxon>
        <taxon>Ideonella</taxon>
    </lineage>
</organism>
<keyword evidence="11" id="KW-0282">Flagellum</keyword>
<proteinExistence type="inferred from homology"/>
<feature type="domain" description="Anti-sigma-28 factor FlgM C-terminal" evidence="10">
    <location>
        <begin position="37"/>
        <end position="85"/>
    </location>
</feature>
<gene>
    <name evidence="11" type="primary">flgM</name>
    <name evidence="11" type="ORF">KAK11_12810</name>
</gene>
<comment type="caution">
    <text evidence="11">The sequence shown here is derived from an EMBL/GenBank/DDBJ whole genome shotgun (WGS) entry which is preliminary data.</text>
</comment>
<keyword evidence="3" id="KW-0678">Repressor</keyword>
<keyword evidence="6" id="KW-0804">Transcription</keyword>
<dbReference type="Proteomes" id="UP000672097">
    <property type="component" value="Unassembled WGS sequence"/>
</dbReference>
<dbReference type="NCBIfam" id="TIGR03824">
    <property type="entry name" value="FlgM_jcvi"/>
    <property type="match status" value="1"/>
</dbReference>
<dbReference type="InterPro" id="IPR035890">
    <property type="entry name" value="Anti-sigma-28_factor_FlgM_sf"/>
</dbReference>
<dbReference type="EMBL" id="JAGQDG010000004">
    <property type="protein sequence ID" value="MBQ0936213.1"/>
    <property type="molecule type" value="Genomic_DNA"/>
</dbReference>
<sequence length="97" mass="10290">MKIGSVENKASLTPVQTERKPGSDKGVSRAEGEPSAKVAISSAASLLSQAADDPSFDAAKVERIAQAIKDGKFEINADKIADKLIANARELLERPRN</sequence>
<evidence type="ECO:0000256" key="5">
    <source>
        <dbReference type="ARBA" id="ARBA00023015"/>
    </source>
</evidence>
<evidence type="ECO:0000256" key="7">
    <source>
        <dbReference type="ARBA" id="ARBA00024739"/>
    </source>
</evidence>
<keyword evidence="11" id="KW-0966">Cell projection</keyword>
<dbReference type="RefSeq" id="WP_210809518.1">
    <property type="nucleotide sequence ID" value="NZ_JAGQDG010000004.1"/>
</dbReference>